<dbReference type="AlphaFoldDB" id="A0A5C7GH66"/>
<dbReference type="InterPro" id="IPR010496">
    <property type="entry name" value="AL/BT2_dom"/>
</dbReference>
<name>A0A5C7GH66_9FLAO</name>
<protein>
    <submittedName>
        <fullName evidence="2">DUF1080 domain-containing protein</fullName>
    </submittedName>
</protein>
<evidence type="ECO:0000259" key="1">
    <source>
        <dbReference type="Pfam" id="PF06439"/>
    </source>
</evidence>
<proteinExistence type="predicted"/>
<dbReference type="Gene3D" id="2.60.120.560">
    <property type="entry name" value="Exo-inulinase, domain 1"/>
    <property type="match status" value="1"/>
</dbReference>
<evidence type="ECO:0000313" key="2">
    <source>
        <dbReference type="EMBL" id="TXG36823.1"/>
    </source>
</evidence>
<sequence>MTKTNFVLSLFIGLIGFTVIAQKIEWHNPFPQNELNSIYTTTYKTDSSGENNYVFEIKKNKINVLFDWKGDKAPFALLSTTKKYSSFNLELEYKWGERKFAPRSEQKRDAGILFHINGDIVIWPSSLECQIQENDTGDLWVIKGPKVSVINPDNSETLVDSSGEKEYMRGVKFANNENKGWNKVRLEVRSNKSAKFYVNGKLVNEIVNFLDSNGNPLNSGFIGIQAEGAELTYRNIKIQEI</sequence>
<comment type="caution">
    <text evidence="2">The sequence shown here is derived from an EMBL/GenBank/DDBJ whole genome shotgun (WGS) entry which is preliminary data.</text>
</comment>
<keyword evidence="3" id="KW-1185">Reference proteome</keyword>
<dbReference type="RefSeq" id="WP_147767748.1">
    <property type="nucleotide sequence ID" value="NZ_VRKQ01000010.1"/>
</dbReference>
<dbReference type="Pfam" id="PF06439">
    <property type="entry name" value="3keto-disac_hyd"/>
    <property type="match status" value="1"/>
</dbReference>
<dbReference type="GO" id="GO:0016787">
    <property type="term" value="F:hydrolase activity"/>
    <property type="evidence" value="ECO:0007669"/>
    <property type="project" value="InterPro"/>
</dbReference>
<gene>
    <name evidence="2" type="ORF">FUA22_09600</name>
</gene>
<evidence type="ECO:0000313" key="3">
    <source>
        <dbReference type="Proteomes" id="UP000321080"/>
    </source>
</evidence>
<organism evidence="2 3">
    <name type="scientific">Seonamhaeicola maritimus</name>
    <dbReference type="NCBI Taxonomy" id="2591822"/>
    <lineage>
        <taxon>Bacteria</taxon>
        <taxon>Pseudomonadati</taxon>
        <taxon>Bacteroidota</taxon>
        <taxon>Flavobacteriia</taxon>
        <taxon>Flavobacteriales</taxon>
        <taxon>Flavobacteriaceae</taxon>
    </lineage>
</organism>
<dbReference type="Proteomes" id="UP000321080">
    <property type="component" value="Unassembled WGS sequence"/>
</dbReference>
<accession>A0A5C7GH66</accession>
<reference evidence="2 3" key="1">
    <citation type="submission" date="2019-08" db="EMBL/GenBank/DDBJ databases">
        <title>Seonamhaeicola sediminis sp. nov., isolated from marine sediment.</title>
        <authorList>
            <person name="Cao W.R."/>
        </authorList>
    </citation>
    <scope>NUCLEOTIDE SEQUENCE [LARGE SCALE GENOMIC DNA]</scope>
    <source>
        <strain evidence="2 3">1505</strain>
    </source>
</reference>
<feature type="domain" description="3-keto-alpha-glucoside-1,2-lyase/3-keto-2-hydroxy-glucal hydratase" evidence="1">
    <location>
        <begin position="51"/>
        <end position="239"/>
    </location>
</feature>
<dbReference type="EMBL" id="VRKQ01000010">
    <property type="protein sequence ID" value="TXG36823.1"/>
    <property type="molecule type" value="Genomic_DNA"/>
</dbReference>
<dbReference type="OrthoDB" id="259356at2"/>